<proteinExistence type="inferred from homology"/>
<evidence type="ECO:0000259" key="9">
    <source>
        <dbReference type="Pfam" id="PF25917"/>
    </source>
</evidence>
<gene>
    <name evidence="11" type="ORF">A2150_08090</name>
</gene>
<keyword evidence="7" id="KW-0175">Coiled coil</keyword>
<evidence type="ECO:0000256" key="5">
    <source>
        <dbReference type="ARBA" id="ARBA00022989"/>
    </source>
</evidence>
<feature type="transmembrane region" description="Helical" evidence="8">
    <location>
        <begin position="56"/>
        <end position="74"/>
    </location>
</feature>
<dbReference type="Proteomes" id="UP000177925">
    <property type="component" value="Unassembled WGS sequence"/>
</dbReference>
<organism evidence="11 12">
    <name type="scientific">Candidatus Muproteobacteria bacterium RBG_16_64_11</name>
    <dbReference type="NCBI Taxonomy" id="1817758"/>
    <lineage>
        <taxon>Bacteria</taxon>
        <taxon>Pseudomonadati</taxon>
        <taxon>Pseudomonadota</taxon>
        <taxon>Candidatus Muproteobacteria</taxon>
    </lineage>
</organism>
<accession>A0A1F6TBE0</accession>
<comment type="caution">
    <text evidence="11">The sequence shown here is derived from an EMBL/GenBank/DDBJ whole genome shotgun (WGS) entry which is preliminary data.</text>
</comment>
<evidence type="ECO:0000313" key="11">
    <source>
        <dbReference type="EMBL" id="OGI42355.1"/>
    </source>
</evidence>
<comment type="subcellular location">
    <subcellularLocation>
        <location evidence="1">Membrane</location>
        <topology evidence="1">Single-pass membrane protein</topology>
    </subcellularLocation>
</comment>
<dbReference type="PROSITE" id="PS00543">
    <property type="entry name" value="HLYD_FAMILY"/>
    <property type="match status" value="1"/>
</dbReference>
<dbReference type="InterPro" id="IPR006144">
    <property type="entry name" value="Secretion_HlyD_CS"/>
</dbReference>
<keyword evidence="3" id="KW-0813">Transport</keyword>
<dbReference type="PANTHER" id="PTHR30386:SF27">
    <property type="entry name" value="MEMBRANE FUSION PROTEIN (MFP) FAMILY PROTEIN"/>
    <property type="match status" value="1"/>
</dbReference>
<dbReference type="InterPro" id="IPR058625">
    <property type="entry name" value="MdtA-like_BSH"/>
</dbReference>
<dbReference type="AlphaFoldDB" id="A0A1F6TBE0"/>
<evidence type="ECO:0000256" key="8">
    <source>
        <dbReference type="SAM" id="Phobius"/>
    </source>
</evidence>
<evidence type="ECO:0000256" key="7">
    <source>
        <dbReference type="SAM" id="Coils"/>
    </source>
</evidence>
<dbReference type="Gene3D" id="2.40.50.100">
    <property type="match status" value="1"/>
</dbReference>
<dbReference type="InterPro" id="IPR050739">
    <property type="entry name" value="MFP"/>
</dbReference>
<dbReference type="PRINTS" id="PR01490">
    <property type="entry name" value="RTXTOXIND"/>
</dbReference>
<feature type="domain" description="AprE-like beta-barrel" evidence="10">
    <location>
        <begin position="289"/>
        <end position="379"/>
    </location>
</feature>
<keyword evidence="5 8" id="KW-1133">Transmembrane helix</keyword>
<dbReference type="Pfam" id="PF25917">
    <property type="entry name" value="BSH_RND"/>
    <property type="match status" value="1"/>
</dbReference>
<sequence>MKPWVGYGRRHVDAWRIAWEEEKRQAPACAPLGKEIEFLPAVLEIQEAPPSPLGRAIARTLMILFGLAVLWAAIGKIDIVAVAQGKIVPNDRSKVIQPLESGIIKAIHVRDGQRVKQGDPLIDLDTTASSDRERFSNEHIAALIEVARLRALMAGKNDFDAPPGADAALVQNHRKHLRDQLSELRALQSKAEALRKLYDKQMVSQIQYFEAEQQRAAKAQEHAAALSAAETRAISLSKELDKAETRAQQQHLSAPISGVVQQLAVFTVGGVVTPAQQLMVVAPVEGGNLEIEAWIENKDIGFVEENQPVEIKVESFQFTRYGIIEGKVLSLSRDAVPLDKVGFVYAARVSMAKSSVRVENNKDVTLTPGMTVTVEIKTGSRRLIEYFLSPLLRGAQESIRER</sequence>
<feature type="coiled-coil region" evidence="7">
    <location>
        <begin position="170"/>
        <end position="197"/>
    </location>
</feature>
<dbReference type="GO" id="GO:0016020">
    <property type="term" value="C:membrane"/>
    <property type="evidence" value="ECO:0007669"/>
    <property type="project" value="UniProtKB-SubCell"/>
</dbReference>
<dbReference type="Pfam" id="PF26002">
    <property type="entry name" value="Beta-barrel_AprE"/>
    <property type="match status" value="1"/>
</dbReference>
<evidence type="ECO:0000256" key="6">
    <source>
        <dbReference type="ARBA" id="ARBA00023136"/>
    </source>
</evidence>
<evidence type="ECO:0000256" key="3">
    <source>
        <dbReference type="ARBA" id="ARBA00022448"/>
    </source>
</evidence>
<evidence type="ECO:0000256" key="4">
    <source>
        <dbReference type="ARBA" id="ARBA00022692"/>
    </source>
</evidence>
<dbReference type="PANTHER" id="PTHR30386">
    <property type="entry name" value="MEMBRANE FUSION SUBUNIT OF EMRAB-TOLC MULTIDRUG EFFLUX PUMP"/>
    <property type="match status" value="1"/>
</dbReference>
<dbReference type="EMBL" id="MFSS01000092">
    <property type="protein sequence ID" value="OGI42355.1"/>
    <property type="molecule type" value="Genomic_DNA"/>
</dbReference>
<dbReference type="Gene3D" id="2.40.30.170">
    <property type="match status" value="1"/>
</dbReference>
<comment type="similarity">
    <text evidence="2">Belongs to the membrane fusion protein (MFP) (TC 8.A.1) family.</text>
</comment>
<name>A0A1F6TBE0_9PROT</name>
<protein>
    <submittedName>
        <fullName evidence="11">Uncharacterized protein</fullName>
    </submittedName>
</protein>
<evidence type="ECO:0000259" key="10">
    <source>
        <dbReference type="Pfam" id="PF26002"/>
    </source>
</evidence>
<dbReference type="InterPro" id="IPR058982">
    <property type="entry name" value="Beta-barrel_AprE"/>
</dbReference>
<evidence type="ECO:0000256" key="1">
    <source>
        <dbReference type="ARBA" id="ARBA00004167"/>
    </source>
</evidence>
<dbReference type="GO" id="GO:0009306">
    <property type="term" value="P:protein secretion"/>
    <property type="evidence" value="ECO:0007669"/>
    <property type="project" value="InterPro"/>
</dbReference>
<reference evidence="11 12" key="1">
    <citation type="journal article" date="2016" name="Nat. Commun.">
        <title>Thousands of microbial genomes shed light on interconnected biogeochemical processes in an aquifer system.</title>
        <authorList>
            <person name="Anantharaman K."/>
            <person name="Brown C.T."/>
            <person name="Hug L.A."/>
            <person name="Sharon I."/>
            <person name="Castelle C.J."/>
            <person name="Probst A.J."/>
            <person name="Thomas B.C."/>
            <person name="Singh A."/>
            <person name="Wilkins M.J."/>
            <person name="Karaoz U."/>
            <person name="Brodie E.L."/>
            <person name="Williams K.H."/>
            <person name="Hubbard S.S."/>
            <person name="Banfield J.F."/>
        </authorList>
    </citation>
    <scope>NUCLEOTIDE SEQUENCE [LARGE SCALE GENOMIC DNA]</scope>
</reference>
<keyword evidence="4 8" id="KW-0812">Transmembrane</keyword>
<dbReference type="STRING" id="1817758.A2150_08090"/>
<feature type="domain" description="Multidrug resistance protein MdtA-like barrel-sandwich hybrid" evidence="9">
    <location>
        <begin position="97"/>
        <end position="281"/>
    </location>
</feature>
<evidence type="ECO:0000256" key="2">
    <source>
        <dbReference type="ARBA" id="ARBA00009477"/>
    </source>
</evidence>
<keyword evidence="6 8" id="KW-0472">Membrane</keyword>
<evidence type="ECO:0000313" key="12">
    <source>
        <dbReference type="Proteomes" id="UP000177925"/>
    </source>
</evidence>